<gene>
    <name evidence="1" type="ORF">S01H1_06280</name>
</gene>
<accession>X0SG10</accession>
<evidence type="ECO:0000313" key="1">
    <source>
        <dbReference type="EMBL" id="GAF79953.1"/>
    </source>
</evidence>
<sequence>MTNIVEDGKNGYTVDINTVKEWSDKINLAFDLEIEKSYIEEMKEKFSPENGLNIIKESFEKNLLK</sequence>
<protein>
    <submittedName>
        <fullName evidence="1">Uncharacterized protein</fullName>
    </submittedName>
</protein>
<name>X0SG10_9ZZZZ</name>
<dbReference type="EMBL" id="BARS01003251">
    <property type="protein sequence ID" value="GAF79953.1"/>
    <property type="molecule type" value="Genomic_DNA"/>
</dbReference>
<organism evidence="1">
    <name type="scientific">marine sediment metagenome</name>
    <dbReference type="NCBI Taxonomy" id="412755"/>
    <lineage>
        <taxon>unclassified sequences</taxon>
        <taxon>metagenomes</taxon>
        <taxon>ecological metagenomes</taxon>
    </lineage>
</organism>
<comment type="caution">
    <text evidence="1">The sequence shown here is derived from an EMBL/GenBank/DDBJ whole genome shotgun (WGS) entry which is preliminary data.</text>
</comment>
<dbReference type="AlphaFoldDB" id="X0SG10"/>
<proteinExistence type="predicted"/>
<reference evidence="1" key="1">
    <citation type="journal article" date="2014" name="Front. Microbiol.">
        <title>High frequency of phylogenetically diverse reductive dehalogenase-homologous genes in deep subseafloor sedimentary metagenomes.</title>
        <authorList>
            <person name="Kawai M."/>
            <person name="Futagami T."/>
            <person name="Toyoda A."/>
            <person name="Takaki Y."/>
            <person name="Nishi S."/>
            <person name="Hori S."/>
            <person name="Arai W."/>
            <person name="Tsubouchi T."/>
            <person name="Morono Y."/>
            <person name="Uchiyama I."/>
            <person name="Ito T."/>
            <person name="Fujiyama A."/>
            <person name="Inagaki F."/>
            <person name="Takami H."/>
        </authorList>
    </citation>
    <scope>NUCLEOTIDE SEQUENCE</scope>
    <source>
        <strain evidence="1">Expedition CK06-06</strain>
    </source>
</reference>